<protein>
    <submittedName>
        <fullName evidence="1">Uncharacterized protein</fullName>
    </submittedName>
</protein>
<keyword evidence="2" id="KW-1185">Reference proteome</keyword>
<dbReference type="EMBL" id="NIVC01003110">
    <property type="protein sequence ID" value="PAA53246.1"/>
    <property type="molecule type" value="Genomic_DNA"/>
</dbReference>
<dbReference type="InterPro" id="IPR029321">
    <property type="entry name" value="INTS2"/>
</dbReference>
<sequence length="1231" mass="136466">RAIIMQPSLNGCEANRQPHSAGSYYNSNFNSASGGDEDCNFAKLYRAVRCGRLVASWSESELLALAPLLSWHRDRLNLAELLAACQPEANSLHFGHVLDYANSLHYSVEFDAIGHDAKVDLERRVVDKCGLIGDFVSVVWPSAASSGEFESCDRPDQQARMLLRDILVAVRTTEARGFDAFNSAVAVATSPADDNSSDSNDSPAATELADSELLFHHCLATLVAVNHRLPDLLPPRRLLPGLLRLRRGRRLLQHLAALQPAAWRSLVRQLLACGPGRPIRWALSLAELDPGQSAWLAEMCASERRYPDLLAGLLTQATPPAARPAALRRLLMHESPDTRAWFLAAVTAAASGGRQQQQQQQQQSPTSPGPAFLAACRPDLLAELRSVASASAIASSPAAVILASQLVKLYAVLHCHAPTQPALTESELAALAELLTSAGPDATGGLTAVCVAFALIAYTAFNDTQQARLLAWLRRLVREPGRPDCRYKEVLLLCASHLHSRQQGQACEFLDGLLGLRQAAKRAAQQQQPHLPSTHQQLQQQQQHHLVQLAPSLVKVFLTDLLPEPAAAAHAVRVEVTPGLTSTTEGHLPAHCVLQLLQMRSFAKYKADVTGWVLRQIKECRAPLNTVMPTLIEAFAKSLVQPHDKWSAPAYEVIRQTDILAFYTPSACGPAAACAPLRCFDNEGENELEMSTIERDLTPQLLMLYYVLCYVDCLFDSRLEISRSGRSVHRYDSNLLSRIPVGYLVRHCQRRPEHYRVLYPLLVRLLVLRMPHLLLTELPIQDELALSQDSCPDDLRPVQLLPPPGSPPPRPTDFVGCSAAELASGGHALAGIMTRLNWLANRKADCLIPYADWLVRLLKASTGLDGPASQLVQERLKPLWLRLYQLMPRRLALATLSALRGVSLSEETIEKDPVEQVVAALPDCAYRQPALLELCLRIIELSLRASESYWERQIALACLDGRHQVEQLHQQQMLQQQQLQQQQHPDKGSPCQPLRRSLLATQAACTVQLLLERCLDSPRHVRRILATFVHSLFISDRERALCQVVHWQCYPLRLVPFTACAIPSMHICLDFILDHLAFNADPAARIFNINLMGFLAGQYRIQAALDKAATVLESLTVLSNQVHSLDEKADFAIQCMAAVLNMCKAFPKLARPASQYLLGLMYQCRVTLATLKSPVPVEFRLPPETVARYRRDLQSLTLPQRYQLCYVLAESTLDAIVRRTLVPRTLYFSPE</sequence>
<organism evidence="1 2">
    <name type="scientific">Macrostomum lignano</name>
    <dbReference type="NCBI Taxonomy" id="282301"/>
    <lineage>
        <taxon>Eukaryota</taxon>
        <taxon>Metazoa</taxon>
        <taxon>Spiralia</taxon>
        <taxon>Lophotrochozoa</taxon>
        <taxon>Platyhelminthes</taxon>
        <taxon>Rhabditophora</taxon>
        <taxon>Macrostomorpha</taxon>
        <taxon>Macrostomida</taxon>
        <taxon>Macrostomidae</taxon>
        <taxon>Macrostomum</taxon>
    </lineage>
</organism>
<feature type="non-terminal residue" evidence="1">
    <location>
        <position position="1"/>
    </location>
</feature>
<evidence type="ECO:0000313" key="2">
    <source>
        <dbReference type="Proteomes" id="UP000215902"/>
    </source>
</evidence>
<reference evidence="1 2" key="1">
    <citation type="submission" date="2017-06" db="EMBL/GenBank/DDBJ databases">
        <title>A platform for efficient transgenesis in Macrostomum lignano, a flatworm model organism for stem cell research.</title>
        <authorList>
            <person name="Berezikov E."/>
        </authorList>
    </citation>
    <scope>NUCLEOTIDE SEQUENCE [LARGE SCALE GENOMIC DNA]</scope>
    <source>
        <strain evidence="1">DV1</strain>
        <tissue evidence="1">Whole organism</tissue>
    </source>
</reference>
<accession>A0A267DVN1</accession>
<dbReference type="PANTHER" id="PTHR28608:SF1">
    <property type="entry name" value="INTEGRATOR COMPLEX SUBUNIT 2"/>
    <property type="match status" value="1"/>
</dbReference>
<evidence type="ECO:0000313" key="1">
    <source>
        <dbReference type="EMBL" id="PAA53246.1"/>
    </source>
</evidence>
<dbReference type="OrthoDB" id="70899at2759"/>
<dbReference type="Pfam" id="PF14750">
    <property type="entry name" value="INTS2"/>
    <property type="match status" value="1"/>
</dbReference>
<proteinExistence type="predicted"/>
<name>A0A267DVN1_9PLAT</name>
<dbReference type="GO" id="GO:0034472">
    <property type="term" value="P:snRNA 3'-end processing"/>
    <property type="evidence" value="ECO:0007669"/>
    <property type="project" value="TreeGrafter"/>
</dbReference>
<dbReference type="STRING" id="282301.A0A267DVN1"/>
<dbReference type="AlphaFoldDB" id="A0A267DVN1"/>
<dbReference type="Proteomes" id="UP000215902">
    <property type="component" value="Unassembled WGS sequence"/>
</dbReference>
<dbReference type="GO" id="GO:0032039">
    <property type="term" value="C:integrator complex"/>
    <property type="evidence" value="ECO:0007669"/>
    <property type="project" value="InterPro"/>
</dbReference>
<dbReference type="PANTHER" id="PTHR28608">
    <property type="entry name" value="INTEGRATOR COMPLEX SUBUNIT 2"/>
    <property type="match status" value="1"/>
</dbReference>
<gene>
    <name evidence="1" type="ORF">BOX15_Mlig010357g1</name>
</gene>
<comment type="caution">
    <text evidence="1">The sequence shown here is derived from an EMBL/GenBank/DDBJ whole genome shotgun (WGS) entry which is preliminary data.</text>
</comment>